<gene>
    <name evidence="12" type="ORF">V1264_023871</name>
</gene>
<organism evidence="12 13">
    <name type="scientific">Littorina saxatilis</name>
    <dbReference type="NCBI Taxonomy" id="31220"/>
    <lineage>
        <taxon>Eukaryota</taxon>
        <taxon>Metazoa</taxon>
        <taxon>Spiralia</taxon>
        <taxon>Lophotrochozoa</taxon>
        <taxon>Mollusca</taxon>
        <taxon>Gastropoda</taxon>
        <taxon>Caenogastropoda</taxon>
        <taxon>Littorinimorpha</taxon>
        <taxon>Littorinoidea</taxon>
        <taxon>Littorinidae</taxon>
        <taxon>Littorina</taxon>
    </lineage>
</organism>
<evidence type="ECO:0000259" key="10">
    <source>
        <dbReference type="PROSITE" id="PS50106"/>
    </source>
</evidence>
<evidence type="ECO:0000256" key="2">
    <source>
        <dbReference type="ARBA" id="ARBA00004435"/>
    </source>
</evidence>
<feature type="domain" description="L27" evidence="11">
    <location>
        <begin position="3"/>
        <end position="63"/>
    </location>
</feature>
<feature type="domain" description="PDZ" evidence="10">
    <location>
        <begin position="1979"/>
        <end position="2061"/>
    </location>
</feature>
<feature type="domain" description="PDZ" evidence="10">
    <location>
        <begin position="2233"/>
        <end position="2316"/>
    </location>
</feature>
<dbReference type="FunFam" id="2.30.42.10:FF:000125">
    <property type="entry name" value="PATJ, crumbs cell polarity complex component"/>
    <property type="match status" value="1"/>
</dbReference>
<dbReference type="FunFam" id="2.30.42.10:FF:000110">
    <property type="entry name" value="multiple PDZ domain protein isoform X2"/>
    <property type="match status" value="1"/>
</dbReference>
<feature type="domain" description="PDZ" evidence="10">
    <location>
        <begin position="1606"/>
        <end position="1678"/>
    </location>
</feature>
<dbReference type="GO" id="GO:0016324">
    <property type="term" value="C:apical plasma membrane"/>
    <property type="evidence" value="ECO:0007669"/>
    <property type="project" value="UniProtKB-SubCell"/>
</dbReference>
<feature type="compositionally biased region" description="Low complexity" evidence="9">
    <location>
        <begin position="1387"/>
        <end position="1402"/>
    </location>
</feature>
<dbReference type="CDD" id="cd06673">
    <property type="entry name" value="PDZ10_MUPP1-PDZ8_PATJ-like"/>
    <property type="match status" value="1"/>
</dbReference>
<dbReference type="CDD" id="cd06672">
    <property type="entry name" value="PDZ8_MUPP1-PDZ7_PATJ-PDZ2_INAD-like"/>
    <property type="match status" value="1"/>
</dbReference>
<dbReference type="CDD" id="cd06674">
    <property type="entry name" value="PDZ11_MUPP1-PDZ9_PATJ-like"/>
    <property type="match status" value="1"/>
</dbReference>
<feature type="domain" description="PDZ" evidence="10">
    <location>
        <begin position="802"/>
        <end position="880"/>
    </location>
</feature>
<feature type="region of interest" description="Disordered" evidence="9">
    <location>
        <begin position="952"/>
        <end position="1009"/>
    </location>
</feature>
<keyword evidence="8" id="KW-0472">Membrane</keyword>
<feature type="compositionally biased region" description="Pro residues" evidence="9">
    <location>
        <begin position="1131"/>
        <end position="1145"/>
    </location>
</feature>
<evidence type="ECO:0000259" key="11">
    <source>
        <dbReference type="PROSITE" id="PS51022"/>
    </source>
</evidence>
<reference evidence="12 13" key="1">
    <citation type="submission" date="2024-02" db="EMBL/GenBank/DDBJ databases">
        <title>Chromosome-scale genome assembly of the rough periwinkle Littorina saxatilis.</title>
        <authorList>
            <person name="De Jode A."/>
            <person name="Faria R."/>
            <person name="Formenti G."/>
            <person name="Sims Y."/>
            <person name="Smith T.P."/>
            <person name="Tracey A."/>
            <person name="Wood J.M.D."/>
            <person name="Zagrodzka Z.B."/>
            <person name="Johannesson K."/>
            <person name="Butlin R.K."/>
            <person name="Leder E.H."/>
        </authorList>
    </citation>
    <scope>NUCLEOTIDE SEQUENCE [LARGE SCALE GENOMIC DNA]</scope>
    <source>
        <strain evidence="12">Snail1</strain>
        <tissue evidence="12">Muscle</tissue>
    </source>
</reference>
<evidence type="ECO:0000256" key="6">
    <source>
        <dbReference type="ARBA" id="ARBA00022737"/>
    </source>
</evidence>
<dbReference type="PANTHER" id="PTHR19964">
    <property type="entry name" value="MULTIPLE PDZ DOMAIN PROTEIN"/>
    <property type="match status" value="1"/>
</dbReference>
<keyword evidence="3" id="KW-0796">Tight junction</keyword>
<feature type="domain" description="PDZ" evidence="10">
    <location>
        <begin position="294"/>
        <end position="374"/>
    </location>
</feature>
<feature type="region of interest" description="Disordered" evidence="9">
    <location>
        <begin position="1546"/>
        <end position="1590"/>
    </location>
</feature>
<feature type="domain" description="PDZ" evidence="10">
    <location>
        <begin position="1428"/>
        <end position="1520"/>
    </location>
</feature>
<dbReference type="PROSITE" id="PS50106">
    <property type="entry name" value="PDZ"/>
    <property type="match status" value="13"/>
</dbReference>
<feature type="region of interest" description="Disordered" evidence="9">
    <location>
        <begin position="1116"/>
        <end position="1237"/>
    </location>
</feature>
<dbReference type="EMBL" id="JBAMIC010000011">
    <property type="protein sequence ID" value="KAK7101022.1"/>
    <property type="molecule type" value="Genomic_DNA"/>
</dbReference>
<dbReference type="CDD" id="cd06671">
    <property type="entry name" value="PDZ7_MUPP1-PD6_PATJ-like"/>
    <property type="match status" value="1"/>
</dbReference>
<feature type="compositionally biased region" description="Low complexity" evidence="9">
    <location>
        <begin position="1345"/>
        <end position="1355"/>
    </location>
</feature>
<feature type="domain" description="PDZ" evidence="10">
    <location>
        <begin position="1883"/>
        <end position="1966"/>
    </location>
</feature>
<evidence type="ECO:0008006" key="14">
    <source>
        <dbReference type="Google" id="ProtNLM"/>
    </source>
</evidence>
<dbReference type="Pfam" id="PF00595">
    <property type="entry name" value="PDZ"/>
    <property type="match status" value="13"/>
</dbReference>
<dbReference type="InterPro" id="IPR036034">
    <property type="entry name" value="PDZ_sf"/>
</dbReference>
<dbReference type="PROSITE" id="PS51022">
    <property type="entry name" value="L27"/>
    <property type="match status" value="1"/>
</dbReference>
<keyword evidence="13" id="KW-1185">Reference proteome</keyword>
<evidence type="ECO:0000313" key="12">
    <source>
        <dbReference type="EMBL" id="KAK7101022.1"/>
    </source>
</evidence>
<evidence type="ECO:0000256" key="3">
    <source>
        <dbReference type="ARBA" id="ARBA00022427"/>
    </source>
</evidence>
<feature type="compositionally biased region" description="Polar residues" evidence="9">
    <location>
        <begin position="1356"/>
        <end position="1372"/>
    </location>
</feature>
<dbReference type="InterPro" id="IPR036892">
    <property type="entry name" value="L27_dom_sf"/>
</dbReference>
<evidence type="ECO:0000256" key="4">
    <source>
        <dbReference type="ARBA" id="ARBA00022475"/>
    </source>
</evidence>
<keyword evidence="7" id="KW-0965">Cell junction</keyword>
<dbReference type="CDD" id="cd06791">
    <property type="entry name" value="PDZ3_MUPP1-like"/>
    <property type="match status" value="1"/>
</dbReference>
<feature type="region of interest" description="Disordered" evidence="9">
    <location>
        <begin position="2060"/>
        <end position="2102"/>
    </location>
</feature>
<sequence length="2316" mass="245183">MSLVSDSETAVEYLERLQAQLWETGDHSRDDDIASIMCMLDSPLFKQLLNLQESLQDLGQLSHTQPITEDAFDFSPSGELILAGQTVDSHAGNDVSAASTLSLRQPYVGPGSAISTHSYNIEFQRSLERAAKGRSTETICLYKPENTSLGFSVVGLKDEEEGELGIYVQDIQPAGIAAKDGRLREGDQLLAIDGQPLDISHQEAIHILQGAQGPVHIVVARGPVSKAPGSGSQHSPTSPTTSSGGGGFESQTGAAGGEQAVVDPVSDVVLEEGGQGLEDKADMVLSADWTQLEVIDLINDGTGLGFGIIGGRSTGVVVKTILPGGVADLEGHLRSGDHILQIGDVNVRGMSSEQVALVLRQSGSHVRLIVARSIYEPPPFQIPNAPIIPTSQLDDHVAHINSLMDQESRNAQAHHAMDEHSQQMQLHPHLSSVMGQVQVHPQPYEVASEVPEVEVFMVDLMKDTHGLGITIAGYVGGDNTPDEIAGIFVKSISPGSAAAMDGRIQVNDQIIEVDSQSLQGYTNHQAVEVLRNTGQTVHLKLVRFRHGPKYEKLQQYLAQANQNSSALPPIETQAVSNPTYELDSRQVDLDEINLGSAEEDYSGELRPDVEAAIKACWERIVGPDCEVVVAQLSKFKEGGGLGISLEGTVDVENGQEVRPHHYIGSIRPDGPVGLNGRLKTNDELLEVNGKRLLGLNHVSVVEILKYSPQHVRLVCARKKSPPQSETFNSPSTTVAAATNSFLPSSFVDGIQSTTPDRLIKAKSEQALSTTDCPPAAAALNKGKSRSLEPLTGLAMWSSEPVVIELEKGDRGLGFSILDYQDPMNPNETVIVIRSLVPGGVAQQDGRLVPGDRLMFVNSINLEQASLDEAAQALKGAPKGIVRIGVAKPLPLSETPFRDDAQLPLFGAHPQHSDPTPISSALVSELGYSLQANLGAHNFAAEETLTLNPANLSTTSWDSSSSDTDRKSSRGSTLQRKDSFYESDEEGRTPRRSSPQKQKSEPEEPPPSYESAIEATSVTSDLMTAPPVPPPLPPHDMHSQSANYENIISDYKADLSAGAKLKPEQMALPSYEEAIFDNGETDSMGEAPPVPPRAESQAESSPFDQQLTVDVTSANLMAQARESLESSITQDVPPPLPTTSPPPPLAAAPSSPANLPSTPPLRPAPSSPRHGPDARMGGHVYHRKTSSQDSSASSSSDHATLAAMGVASDLRGGVTPPASPGLSPMGSPRHGPRDGVPSELETSIRIEKGNDQLGLNVESVDKGVNGCVVKGVAPGGAVQKDGRLQPGDLVVSINNESLRRITNAQARAILRRTSLLSSDISITYIPGTSVPPPGSATPLSAEHSPSHPSMPSPSSSAAGQTTLSTSALSESQNASPIHAPSPSPPPFTAATTTTTAAAITSQPVSPRQKSLAADGSPAVGNHAWGPPRTVELVRQEGKSLGISIVGGRVDMFNVSQEHTISGIFIKHVLDDSPAKANASLKTGDRILEVNGVDVRNATHDEAVEVIRNSKSPVKFMVQSLVDSSCPGDLEAAQLKPVMSFEEAPNFMTSEPVTSQPPPAAVPQLSVEGSSSIQDSVQGDAGSGSESEDEFGYTKKRLQRKYGDLGGTVEIIEFSRGKSGIGLSLAGNKDRSIMSVFVAGVQPDSPAARDGRIYVADELMEINGNVLYGRSHLNASAVVKGITAPDVKIVINRRADNLERMAIKPLRLGLTISPETEHAKPLGEKEQHSPNAEPSLPVTDTIQVINLQKQGTQGLGFGIMEETRDGRHGIYIHHITIGGAAARDGQLAVGDELLEVGEESLTGVPSDKANEILRKTAGAVRLKVRKCGVPNNVGKVVFSGQDSIKLGNTTEPAEIVPDESSTDPPEEQPPSDPLTCSVTPGRETYIEIEKGRTGLGLSIVGGCDTLLGAIIIHEVYADGAAARDARLWAGDQILEVNKEDLREATHDRAIQILRQTPSCVGILVYRDDQQTKEEDIYDVFSVELMKRPGKGLGLSIVGKKNDVGIYISDIVKGGVAEADGRLMQGDQILAVNGEDMRSATQEYAAGVLKTLMGKVSLTVGRLKAGSRTSSRKNSGSTGLKKSDSSASNRSKGRHSKSQSEDASHLRTVQLEHDLSGSLGISVAGGLGSPLGDVPIIIASLNPDGPAARSGKLRVGDKILMINGHSTDGMGHTEAVQLLKSASPVTLQVMQGEDTVVSVTGGQRSRQVSGDMSGDPTLHGVAIELEDDGQPPQRKTVTLERGPDGLGFSIVGGHGSPHGDLPIYVKNVFTKGAASENGQLRRGDQILSVNGQNLDGVTHEEAVNILKNARGKVTLVILS</sequence>
<evidence type="ECO:0000256" key="9">
    <source>
        <dbReference type="SAM" id="MobiDB-lite"/>
    </source>
</evidence>
<keyword evidence="4" id="KW-1003">Cell membrane</keyword>
<evidence type="ECO:0000256" key="5">
    <source>
        <dbReference type="ARBA" id="ARBA00022553"/>
    </source>
</evidence>
<feature type="compositionally biased region" description="Pro residues" evidence="9">
    <location>
        <begin position="1156"/>
        <end position="1165"/>
    </location>
</feature>
<feature type="region of interest" description="Disordered" evidence="9">
    <location>
        <begin position="1070"/>
        <end position="1104"/>
    </location>
</feature>
<evidence type="ECO:0000256" key="8">
    <source>
        <dbReference type="ARBA" id="ARBA00023136"/>
    </source>
</evidence>
<dbReference type="SUPFAM" id="SSF101288">
    <property type="entry name" value="L27 domain"/>
    <property type="match status" value="1"/>
</dbReference>
<feature type="domain" description="PDZ" evidence="10">
    <location>
        <begin position="457"/>
        <end position="545"/>
    </location>
</feature>
<dbReference type="InterPro" id="IPR015132">
    <property type="entry name" value="L27_2"/>
</dbReference>
<dbReference type="FunFam" id="2.30.42.10:FF:000038">
    <property type="entry name" value="Multiple PDZ domain protein isoform X1"/>
    <property type="match status" value="1"/>
</dbReference>
<dbReference type="InterPro" id="IPR004172">
    <property type="entry name" value="L27_dom"/>
</dbReference>
<feature type="region of interest" description="Disordered" evidence="9">
    <location>
        <begin position="1327"/>
        <end position="1424"/>
    </location>
</feature>
<dbReference type="SUPFAM" id="SSF50156">
    <property type="entry name" value="PDZ domain-like"/>
    <property type="match status" value="13"/>
</dbReference>
<dbReference type="InterPro" id="IPR051342">
    <property type="entry name" value="PDZ_scaffold"/>
</dbReference>
<dbReference type="Pfam" id="PF09045">
    <property type="entry name" value="L27_2"/>
    <property type="match status" value="1"/>
</dbReference>
<dbReference type="CDD" id="cd06667">
    <property type="entry name" value="PDZ2_MUPP1-like"/>
    <property type="match status" value="1"/>
</dbReference>
<feature type="domain" description="PDZ" evidence="10">
    <location>
        <begin position="629"/>
        <end position="719"/>
    </location>
</feature>
<evidence type="ECO:0000256" key="1">
    <source>
        <dbReference type="ARBA" id="ARBA00004221"/>
    </source>
</evidence>
<dbReference type="Gene3D" id="1.10.287.650">
    <property type="entry name" value="L27 domain"/>
    <property type="match status" value="1"/>
</dbReference>
<dbReference type="InterPro" id="IPR001478">
    <property type="entry name" value="PDZ"/>
</dbReference>
<dbReference type="Gene3D" id="2.30.42.10">
    <property type="match status" value="13"/>
</dbReference>
<protein>
    <recommendedName>
        <fullName evidence="14">Multiple PDZ domain protein</fullName>
    </recommendedName>
</protein>
<comment type="caution">
    <text evidence="12">The sequence shown here is derived from an EMBL/GenBank/DDBJ whole genome shotgun (WGS) entry which is preliminary data.</text>
</comment>
<dbReference type="CDD" id="cd06670">
    <property type="entry name" value="PDZ6_MUPP1-like"/>
    <property type="match status" value="1"/>
</dbReference>
<dbReference type="GO" id="GO:0005923">
    <property type="term" value="C:bicellular tight junction"/>
    <property type="evidence" value="ECO:0007669"/>
    <property type="project" value="UniProtKB-SubCell"/>
</dbReference>
<keyword evidence="5" id="KW-0597">Phosphoprotein</keyword>
<evidence type="ECO:0000313" key="13">
    <source>
        <dbReference type="Proteomes" id="UP001374579"/>
    </source>
</evidence>
<feature type="domain" description="PDZ" evidence="10">
    <location>
        <begin position="138"/>
        <end position="223"/>
    </location>
</feature>
<dbReference type="CDD" id="cd06689">
    <property type="entry name" value="PDZ1_MUPP1-like"/>
    <property type="match status" value="1"/>
</dbReference>
<feature type="compositionally biased region" description="Low complexity" evidence="9">
    <location>
        <begin position="952"/>
        <end position="961"/>
    </location>
</feature>
<feature type="compositionally biased region" description="Polar residues" evidence="9">
    <location>
        <begin position="2064"/>
        <end position="2087"/>
    </location>
</feature>
<feature type="compositionally biased region" description="Low complexity" evidence="9">
    <location>
        <begin position="1186"/>
        <end position="1196"/>
    </location>
</feature>
<proteinExistence type="predicted"/>
<accession>A0AAN9B8Z0</accession>
<feature type="compositionally biased region" description="Low complexity" evidence="9">
    <location>
        <begin position="1146"/>
        <end position="1155"/>
    </location>
</feature>
<comment type="subcellular location">
    <subcellularLocation>
        <location evidence="1">Apical cell membrane</location>
    </subcellularLocation>
    <subcellularLocation>
        <location evidence="2">Cell junction</location>
        <location evidence="2">Tight junction</location>
    </subcellularLocation>
</comment>
<name>A0AAN9B8Z0_9CAEN</name>
<keyword evidence="6" id="KW-0677">Repeat</keyword>
<dbReference type="CDD" id="cd06669">
    <property type="entry name" value="PDZ5_MUPP1-like"/>
    <property type="match status" value="1"/>
</dbReference>
<dbReference type="Proteomes" id="UP001374579">
    <property type="component" value="Unassembled WGS sequence"/>
</dbReference>
<feature type="compositionally biased region" description="Acidic residues" evidence="9">
    <location>
        <begin position="1854"/>
        <end position="1864"/>
    </location>
</feature>
<feature type="domain" description="PDZ" evidence="10">
    <location>
        <begin position="1242"/>
        <end position="1312"/>
    </location>
</feature>
<feature type="domain" description="PDZ" evidence="10">
    <location>
        <begin position="1742"/>
        <end position="1826"/>
    </location>
</feature>
<dbReference type="CDD" id="cd06676">
    <property type="entry name" value="PDZ13_MUPP1-like"/>
    <property type="match status" value="1"/>
</dbReference>
<feature type="compositionally biased region" description="Low complexity" evidence="9">
    <location>
        <begin position="229"/>
        <end position="242"/>
    </location>
</feature>
<dbReference type="CDD" id="cd06668">
    <property type="entry name" value="PDZ4_MUPP1-like"/>
    <property type="match status" value="1"/>
</dbReference>
<evidence type="ECO:0000256" key="7">
    <source>
        <dbReference type="ARBA" id="ARBA00022949"/>
    </source>
</evidence>
<dbReference type="FunFam" id="2.30.42.10:FF:000070">
    <property type="entry name" value="Multiple PDZ domain protein"/>
    <property type="match status" value="1"/>
</dbReference>
<dbReference type="PANTHER" id="PTHR19964:SF92">
    <property type="entry name" value="PATJ HOMOLOG"/>
    <property type="match status" value="1"/>
</dbReference>
<dbReference type="SMART" id="SM00228">
    <property type="entry name" value="PDZ"/>
    <property type="match status" value="13"/>
</dbReference>
<feature type="region of interest" description="Disordered" evidence="9">
    <location>
        <begin position="222"/>
        <end position="257"/>
    </location>
</feature>
<feature type="domain" description="PDZ" evidence="10">
    <location>
        <begin position="2105"/>
        <end position="2179"/>
    </location>
</feature>
<feature type="compositionally biased region" description="Polar residues" evidence="9">
    <location>
        <begin position="1565"/>
        <end position="1575"/>
    </location>
</feature>
<feature type="region of interest" description="Disordered" evidence="9">
    <location>
        <begin position="1846"/>
        <end position="1876"/>
    </location>
</feature>